<evidence type="ECO:0000256" key="4">
    <source>
        <dbReference type="PROSITE-ProRule" id="PRU00473"/>
    </source>
</evidence>
<feature type="domain" description="OmpA-like" evidence="5">
    <location>
        <begin position="530"/>
        <end position="657"/>
    </location>
</feature>
<dbReference type="PRINTS" id="PR01021">
    <property type="entry name" value="OMPADOMAIN"/>
</dbReference>
<dbReference type="RefSeq" id="WP_340931575.1">
    <property type="nucleotide sequence ID" value="NZ_CP150496.1"/>
</dbReference>
<dbReference type="Gene3D" id="2.120.10.30">
    <property type="entry name" value="TolB, C-terminal domain"/>
    <property type="match status" value="1"/>
</dbReference>
<evidence type="ECO:0000313" key="6">
    <source>
        <dbReference type="EMBL" id="WYW54515.1"/>
    </source>
</evidence>
<dbReference type="SUPFAM" id="SSF82171">
    <property type="entry name" value="DPP6 N-terminal domain-like"/>
    <property type="match status" value="1"/>
</dbReference>
<dbReference type="InterPro" id="IPR006664">
    <property type="entry name" value="OMP_bac"/>
</dbReference>
<dbReference type="InterPro" id="IPR006665">
    <property type="entry name" value="OmpA-like"/>
</dbReference>
<dbReference type="PROSITE" id="PS51123">
    <property type="entry name" value="OMPA_2"/>
    <property type="match status" value="1"/>
</dbReference>
<dbReference type="PANTHER" id="PTHR30329:SF21">
    <property type="entry name" value="LIPOPROTEIN YIAD-RELATED"/>
    <property type="match status" value="1"/>
</dbReference>
<dbReference type="PANTHER" id="PTHR30329">
    <property type="entry name" value="STATOR ELEMENT OF FLAGELLAR MOTOR COMPLEX"/>
    <property type="match status" value="1"/>
</dbReference>
<dbReference type="Proteomes" id="UP001491088">
    <property type="component" value="Chromosome"/>
</dbReference>
<name>A0ABZ2TNC2_9FLAO</name>
<reference evidence="6 7" key="1">
    <citation type="submission" date="2024-03" db="EMBL/GenBank/DDBJ databases">
        <authorList>
            <person name="Cao K."/>
        </authorList>
    </citation>
    <scope>NUCLEOTIDE SEQUENCE [LARGE SCALE GENOMIC DNA]</scope>
    <source>
        <strain evidence="6 7">MCCC 1K00696</strain>
    </source>
</reference>
<sequence>MKKTIQITIVLLFSSLTILGQTKETKKADTYFENLSYVFAAEAYEKLASENATEHVLQRLADSYYFNVNMQNASSAYERLFNKYPNQSPEHIFRYAQTLRSVGKFDASNLWMKKFHEQKQNDSRGENFTNKEVTLDELKNGKPNFTVVNQRSINTKYSDFGVTDYGNTILFSSPRERNLFVKRSHTRNDKYFLDIFKVVKEKITTVEGDDSEVRPMFSDEVNSKYHESSVSFSPDKKTMYFTRNNYVAGKYKVDKEGYNNLKILKAEWNYNKWDNVVELPFNSSEYSVGHPSVSKDGKKLYFVSDMPGGVGGTDIYVVEIKENGGFGEVQNLGTTVNTEGREMFPFISDDDVLYFSSDGHFGIGALDIFSTKKENGTYTKPENLKAPVNSKLDDFAFSINSITKKGYLSSNREGGLGDDDIYAVESLIEPEFTPCVQIVSGFVKDKKFHNILPGAKLVLKDDKGEIIEEIYADANAKFTFSLPCNKKYTLKATKEYSQPDTVSFDTTSDKTVDLKLDFDLKVISDFTYNERGELIIKIRPIYFDYNKSNIREDAAIELDKIVKIMKKYEKLVIRSSSHTDARGNEAYNEALSDRRAKSSVAYIINKGISNYRISGKGFGETRLVNNCVDNNSHTNTVKCSEEQHQANRRTEFVIIKM</sequence>
<dbReference type="CDD" id="cd07185">
    <property type="entry name" value="OmpA_C-like"/>
    <property type="match status" value="1"/>
</dbReference>
<keyword evidence="7" id="KW-1185">Reference proteome</keyword>
<keyword evidence="3" id="KW-0998">Cell outer membrane</keyword>
<dbReference type="InterPro" id="IPR036737">
    <property type="entry name" value="OmpA-like_sf"/>
</dbReference>
<dbReference type="Gene3D" id="3.30.1330.60">
    <property type="entry name" value="OmpA-like domain"/>
    <property type="match status" value="1"/>
</dbReference>
<protein>
    <submittedName>
        <fullName evidence="6">OmpA family protein</fullName>
    </submittedName>
</protein>
<dbReference type="EMBL" id="CP150496">
    <property type="protein sequence ID" value="WYW54515.1"/>
    <property type="molecule type" value="Genomic_DNA"/>
</dbReference>
<evidence type="ECO:0000256" key="3">
    <source>
        <dbReference type="ARBA" id="ARBA00023237"/>
    </source>
</evidence>
<evidence type="ECO:0000256" key="1">
    <source>
        <dbReference type="ARBA" id="ARBA00004442"/>
    </source>
</evidence>
<organism evidence="6 7">
    <name type="scientific">Polaribacter marinaquae</name>
    <dbReference type="NCBI Taxonomy" id="1642819"/>
    <lineage>
        <taxon>Bacteria</taxon>
        <taxon>Pseudomonadati</taxon>
        <taxon>Bacteroidota</taxon>
        <taxon>Flavobacteriia</taxon>
        <taxon>Flavobacteriales</taxon>
        <taxon>Flavobacteriaceae</taxon>
    </lineage>
</organism>
<evidence type="ECO:0000256" key="2">
    <source>
        <dbReference type="ARBA" id="ARBA00023136"/>
    </source>
</evidence>
<dbReference type="InterPro" id="IPR050330">
    <property type="entry name" value="Bact_OuterMem_StrucFunc"/>
</dbReference>
<proteinExistence type="predicted"/>
<evidence type="ECO:0000259" key="5">
    <source>
        <dbReference type="PROSITE" id="PS51123"/>
    </source>
</evidence>
<accession>A0ABZ2TNC2</accession>
<dbReference type="Pfam" id="PF00691">
    <property type="entry name" value="OmpA"/>
    <property type="match status" value="1"/>
</dbReference>
<dbReference type="InterPro" id="IPR011042">
    <property type="entry name" value="6-blade_b-propeller_TolB-like"/>
</dbReference>
<comment type="subcellular location">
    <subcellularLocation>
        <location evidence="1">Cell outer membrane</location>
    </subcellularLocation>
</comment>
<dbReference type="Gene3D" id="2.60.40.1120">
    <property type="entry name" value="Carboxypeptidase-like, regulatory domain"/>
    <property type="match status" value="1"/>
</dbReference>
<dbReference type="SUPFAM" id="SSF103088">
    <property type="entry name" value="OmpA-like"/>
    <property type="match status" value="1"/>
</dbReference>
<dbReference type="Gene3D" id="1.25.40.10">
    <property type="entry name" value="Tetratricopeptide repeat domain"/>
    <property type="match status" value="1"/>
</dbReference>
<dbReference type="Pfam" id="PF07676">
    <property type="entry name" value="PD40"/>
    <property type="match status" value="3"/>
</dbReference>
<dbReference type="InterPro" id="IPR011990">
    <property type="entry name" value="TPR-like_helical_dom_sf"/>
</dbReference>
<gene>
    <name evidence="6" type="ORF">WG950_08230</name>
</gene>
<dbReference type="SUPFAM" id="SSF49478">
    <property type="entry name" value="Cna protein B-type domain"/>
    <property type="match status" value="1"/>
</dbReference>
<evidence type="ECO:0000313" key="7">
    <source>
        <dbReference type="Proteomes" id="UP001491088"/>
    </source>
</evidence>
<keyword evidence="2 4" id="KW-0472">Membrane</keyword>
<dbReference type="InterPro" id="IPR011659">
    <property type="entry name" value="WD40"/>
</dbReference>